<sequence length="75" mass="8503">MEQKYTYTDAFNELQTIVKEIENGTTNIDELAEKIKRASELIEVCRAKLTATEDEVNQLLQKIAPAQDADPDYPS</sequence>
<evidence type="ECO:0000256" key="5">
    <source>
        <dbReference type="ARBA" id="ARBA00022839"/>
    </source>
</evidence>
<dbReference type="InterPro" id="IPR037004">
    <property type="entry name" value="Exonuc_VII_ssu_sf"/>
</dbReference>
<name>A0A363NQD5_9SPHI</name>
<dbReference type="RefSeq" id="WP_108635350.1">
    <property type="nucleotide sequence ID" value="NZ_DAMCKI010000003.1"/>
</dbReference>
<feature type="coiled-coil region" evidence="7">
    <location>
        <begin position="14"/>
        <end position="62"/>
    </location>
</feature>
<reference evidence="8 9" key="1">
    <citation type="submission" date="2018-04" db="EMBL/GenBank/DDBJ databases">
        <title>Sphingobacterium sp. M46 Genome.</title>
        <authorList>
            <person name="Cheng J."/>
            <person name="Li Y."/>
        </authorList>
    </citation>
    <scope>NUCLEOTIDE SEQUENCE [LARGE SCALE GENOMIC DNA]</scope>
    <source>
        <strain evidence="8 9">M46</strain>
    </source>
</reference>
<evidence type="ECO:0000256" key="7">
    <source>
        <dbReference type="SAM" id="Coils"/>
    </source>
</evidence>
<dbReference type="OrthoDB" id="9813898at2"/>
<accession>A0A363NQD5</accession>
<dbReference type="Proteomes" id="UP000250831">
    <property type="component" value="Unassembled WGS sequence"/>
</dbReference>
<comment type="similarity">
    <text evidence="1">Belongs to the XseB family.</text>
</comment>
<dbReference type="EMBL" id="QCXX01000005">
    <property type="protein sequence ID" value="PUV23016.1"/>
    <property type="molecule type" value="Genomic_DNA"/>
</dbReference>
<proteinExistence type="inferred from homology"/>
<evidence type="ECO:0000256" key="3">
    <source>
        <dbReference type="ARBA" id="ARBA00022722"/>
    </source>
</evidence>
<evidence type="ECO:0000256" key="1">
    <source>
        <dbReference type="ARBA" id="ARBA00009998"/>
    </source>
</evidence>
<dbReference type="InterPro" id="IPR003761">
    <property type="entry name" value="Exonuc_VII_S"/>
</dbReference>
<evidence type="ECO:0000313" key="9">
    <source>
        <dbReference type="Proteomes" id="UP000250831"/>
    </source>
</evidence>
<evidence type="ECO:0000256" key="6">
    <source>
        <dbReference type="NCBIfam" id="TIGR01280"/>
    </source>
</evidence>
<dbReference type="Gene3D" id="1.10.287.1040">
    <property type="entry name" value="Exonuclease VII, small subunit"/>
    <property type="match status" value="1"/>
</dbReference>
<keyword evidence="3" id="KW-0540">Nuclease</keyword>
<dbReference type="SUPFAM" id="SSF116842">
    <property type="entry name" value="XseB-like"/>
    <property type="match status" value="1"/>
</dbReference>
<keyword evidence="9" id="KW-1185">Reference proteome</keyword>
<protein>
    <recommendedName>
        <fullName evidence="6">Exodeoxyribonuclease VII small subunit</fullName>
        <ecNumber evidence="6">3.1.11.6</ecNumber>
    </recommendedName>
</protein>
<keyword evidence="7" id="KW-0175">Coiled coil</keyword>
<dbReference type="GO" id="GO:0008855">
    <property type="term" value="F:exodeoxyribonuclease VII activity"/>
    <property type="evidence" value="ECO:0007669"/>
    <property type="project" value="UniProtKB-UniRule"/>
</dbReference>
<organism evidence="8 9">
    <name type="scientific">Sphingobacterium athyrii</name>
    <dbReference type="NCBI Taxonomy" id="2152717"/>
    <lineage>
        <taxon>Bacteria</taxon>
        <taxon>Pseudomonadati</taxon>
        <taxon>Bacteroidota</taxon>
        <taxon>Sphingobacteriia</taxon>
        <taxon>Sphingobacteriales</taxon>
        <taxon>Sphingobacteriaceae</taxon>
        <taxon>Sphingobacterium</taxon>
    </lineage>
</organism>
<comment type="caution">
    <text evidence="8">The sequence shown here is derived from an EMBL/GenBank/DDBJ whole genome shotgun (WGS) entry which is preliminary data.</text>
</comment>
<gene>
    <name evidence="8" type="primary">xseB</name>
    <name evidence="8" type="ORF">DCO56_19060</name>
</gene>
<dbReference type="Pfam" id="PF02609">
    <property type="entry name" value="Exonuc_VII_S"/>
    <property type="match status" value="1"/>
</dbReference>
<evidence type="ECO:0000256" key="2">
    <source>
        <dbReference type="ARBA" id="ARBA00022490"/>
    </source>
</evidence>
<evidence type="ECO:0000256" key="4">
    <source>
        <dbReference type="ARBA" id="ARBA00022801"/>
    </source>
</evidence>
<dbReference type="GO" id="GO:0006308">
    <property type="term" value="P:DNA catabolic process"/>
    <property type="evidence" value="ECO:0007669"/>
    <property type="project" value="UniProtKB-UniRule"/>
</dbReference>
<keyword evidence="5" id="KW-0269">Exonuclease</keyword>
<evidence type="ECO:0000313" key="8">
    <source>
        <dbReference type="EMBL" id="PUV23016.1"/>
    </source>
</evidence>
<dbReference type="GO" id="GO:0009318">
    <property type="term" value="C:exodeoxyribonuclease VII complex"/>
    <property type="evidence" value="ECO:0007669"/>
    <property type="project" value="UniProtKB-UniRule"/>
</dbReference>
<keyword evidence="2" id="KW-0963">Cytoplasm</keyword>
<dbReference type="AlphaFoldDB" id="A0A363NQD5"/>
<dbReference type="NCBIfam" id="TIGR01280">
    <property type="entry name" value="xseB"/>
    <property type="match status" value="1"/>
</dbReference>
<keyword evidence="4" id="KW-0378">Hydrolase</keyword>
<dbReference type="EC" id="3.1.11.6" evidence="6"/>